<sequence length="58" mass="6152">MESVVGAYGGIDILVNNAFDPTAPFSSIIDLSVESRYIAISRSLPLPICAPCRLAILT</sequence>
<name>A0A0S4U582_RALSL</name>
<dbReference type="EMBL" id="LN899820">
    <property type="protein sequence ID" value="CUV53191.1"/>
    <property type="molecule type" value="Genomic_DNA"/>
</dbReference>
<gene>
    <name evidence="1" type="ORF">PSS4_v1_300018</name>
    <name evidence="2" type="ORF">RUN215_v1_90082</name>
</gene>
<protein>
    <submittedName>
        <fullName evidence="1">Uncharacterized protein</fullName>
    </submittedName>
</protein>
<reference evidence="1" key="1">
    <citation type="submission" date="2015-10" db="EMBL/GenBank/DDBJ databases">
        <authorList>
            <person name="Gilbert D.G."/>
        </authorList>
    </citation>
    <scope>NUCLEOTIDE SEQUENCE</scope>
    <source>
        <strain evidence="1">Phyl III-seqv23</strain>
    </source>
</reference>
<dbReference type="AlphaFoldDB" id="A0A0S4U582"/>
<evidence type="ECO:0000313" key="2">
    <source>
        <dbReference type="EMBL" id="CUV53191.1"/>
    </source>
</evidence>
<proteinExistence type="predicted"/>
<dbReference type="EMBL" id="LN899821">
    <property type="protein sequence ID" value="CUV17400.1"/>
    <property type="molecule type" value="Genomic_DNA"/>
</dbReference>
<organism evidence="1">
    <name type="scientific">Ralstonia solanacearum</name>
    <name type="common">Pseudomonas solanacearum</name>
    <dbReference type="NCBI Taxonomy" id="305"/>
    <lineage>
        <taxon>Bacteria</taxon>
        <taxon>Pseudomonadati</taxon>
        <taxon>Pseudomonadota</taxon>
        <taxon>Betaproteobacteria</taxon>
        <taxon>Burkholderiales</taxon>
        <taxon>Burkholderiaceae</taxon>
        <taxon>Ralstonia</taxon>
        <taxon>Ralstonia solanacearum species complex</taxon>
    </lineage>
</organism>
<evidence type="ECO:0000313" key="1">
    <source>
        <dbReference type="EMBL" id="CUV17400.1"/>
    </source>
</evidence>
<accession>A0A0S4U582</accession>